<dbReference type="SMART" id="SM00421">
    <property type="entry name" value="HTH_LUXR"/>
    <property type="match status" value="1"/>
</dbReference>
<name>A0ABP8NSW8_9BACT</name>
<feature type="domain" description="Response regulatory" evidence="7">
    <location>
        <begin position="23"/>
        <end position="139"/>
    </location>
</feature>
<evidence type="ECO:0000256" key="4">
    <source>
        <dbReference type="ARBA" id="ARBA00023163"/>
    </source>
</evidence>
<dbReference type="PROSITE" id="PS00622">
    <property type="entry name" value="HTH_LUXR_1"/>
    <property type="match status" value="1"/>
</dbReference>
<dbReference type="EMBL" id="BAABHD010000084">
    <property type="protein sequence ID" value="GAA4470308.1"/>
    <property type="molecule type" value="Genomic_DNA"/>
</dbReference>
<evidence type="ECO:0000259" key="7">
    <source>
        <dbReference type="PROSITE" id="PS50110"/>
    </source>
</evidence>
<dbReference type="InterPro" id="IPR011006">
    <property type="entry name" value="CheY-like_superfamily"/>
</dbReference>
<dbReference type="SUPFAM" id="SSF52172">
    <property type="entry name" value="CheY-like"/>
    <property type="match status" value="1"/>
</dbReference>
<dbReference type="SMART" id="SM00448">
    <property type="entry name" value="REC"/>
    <property type="match status" value="1"/>
</dbReference>
<keyword evidence="1 5" id="KW-0597">Phosphoprotein</keyword>
<evidence type="ECO:0000256" key="3">
    <source>
        <dbReference type="ARBA" id="ARBA00023125"/>
    </source>
</evidence>
<gene>
    <name evidence="8" type="primary">uvrY</name>
    <name evidence="8" type="ORF">GCM10023189_58650</name>
</gene>
<dbReference type="Proteomes" id="UP001501175">
    <property type="component" value="Unassembled WGS sequence"/>
</dbReference>
<keyword evidence="9" id="KW-1185">Reference proteome</keyword>
<dbReference type="PANTHER" id="PTHR43214:SF41">
    <property type="entry name" value="NITRATE_NITRITE RESPONSE REGULATOR PROTEIN NARP"/>
    <property type="match status" value="1"/>
</dbReference>
<evidence type="ECO:0000256" key="1">
    <source>
        <dbReference type="ARBA" id="ARBA00022553"/>
    </source>
</evidence>
<reference evidence="9" key="1">
    <citation type="journal article" date="2019" name="Int. J. Syst. Evol. Microbiol.">
        <title>The Global Catalogue of Microorganisms (GCM) 10K type strain sequencing project: providing services to taxonomists for standard genome sequencing and annotation.</title>
        <authorList>
            <consortium name="The Broad Institute Genomics Platform"/>
            <consortium name="The Broad Institute Genome Sequencing Center for Infectious Disease"/>
            <person name="Wu L."/>
            <person name="Ma J."/>
        </authorList>
    </citation>
    <scope>NUCLEOTIDE SEQUENCE [LARGE SCALE GENOMIC DNA]</scope>
    <source>
        <strain evidence="9">JCM 17927</strain>
    </source>
</reference>
<protein>
    <submittedName>
        <fullName evidence="8">UvrY/SirA/GacA family response regulator transcription factor</fullName>
    </submittedName>
</protein>
<proteinExistence type="predicted"/>
<evidence type="ECO:0000256" key="5">
    <source>
        <dbReference type="PROSITE-ProRule" id="PRU00169"/>
    </source>
</evidence>
<comment type="caution">
    <text evidence="8">The sequence shown here is derived from an EMBL/GenBank/DDBJ whole genome shotgun (WGS) entry which is preliminary data.</text>
</comment>
<dbReference type="InterPro" id="IPR039420">
    <property type="entry name" value="WalR-like"/>
</dbReference>
<evidence type="ECO:0000313" key="8">
    <source>
        <dbReference type="EMBL" id="GAA4470308.1"/>
    </source>
</evidence>
<dbReference type="SUPFAM" id="SSF46894">
    <property type="entry name" value="C-terminal effector domain of the bipartite response regulators"/>
    <property type="match status" value="1"/>
</dbReference>
<dbReference type="Pfam" id="PF00072">
    <property type="entry name" value="Response_reg"/>
    <property type="match status" value="1"/>
</dbReference>
<dbReference type="PROSITE" id="PS50043">
    <property type="entry name" value="HTH_LUXR_2"/>
    <property type="match status" value="1"/>
</dbReference>
<keyword evidence="2" id="KW-0805">Transcription regulation</keyword>
<feature type="modified residue" description="4-aspartylphosphate" evidence="5">
    <location>
        <position position="74"/>
    </location>
</feature>
<dbReference type="CDD" id="cd17535">
    <property type="entry name" value="REC_NarL-like"/>
    <property type="match status" value="1"/>
</dbReference>
<accession>A0ABP8NSW8</accession>
<dbReference type="InterPro" id="IPR016032">
    <property type="entry name" value="Sig_transdc_resp-reg_C-effctor"/>
</dbReference>
<evidence type="ECO:0000313" key="9">
    <source>
        <dbReference type="Proteomes" id="UP001501175"/>
    </source>
</evidence>
<dbReference type="InterPro" id="IPR000792">
    <property type="entry name" value="Tscrpt_reg_LuxR_C"/>
</dbReference>
<dbReference type="PANTHER" id="PTHR43214">
    <property type="entry name" value="TWO-COMPONENT RESPONSE REGULATOR"/>
    <property type="match status" value="1"/>
</dbReference>
<dbReference type="Pfam" id="PF00196">
    <property type="entry name" value="GerE"/>
    <property type="match status" value="1"/>
</dbReference>
<dbReference type="PROSITE" id="PS50110">
    <property type="entry name" value="RESPONSE_REGULATORY"/>
    <property type="match status" value="1"/>
</dbReference>
<feature type="domain" description="HTH luxR-type" evidence="6">
    <location>
        <begin position="164"/>
        <end position="229"/>
    </location>
</feature>
<dbReference type="PRINTS" id="PR00038">
    <property type="entry name" value="HTHLUXR"/>
</dbReference>
<dbReference type="CDD" id="cd06170">
    <property type="entry name" value="LuxR_C_like"/>
    <property type="match status" value="1"/>
</dbReference>
<evidence type="ECO:0000256" key="2">
    <source>
        <dbReference type="ARBA" id="ARBA00023015"/>
    </source>
</evidence>
<dbReference type="InterPro" id="IPR058245">
    <property type="entry name" value="NreC/VraR/RcsB-like_REC"/>
</dbReference>
<sequence length="233" mass="26002">MPDNSTNKPVLRSLMLQTTMTRSLLLADDHQLFLDGMRLLIDRIEGWEVVGEAHNGYEVLAFLQNNRVECVLMDIEMPELNGIETTRRLKKTSPVVKVLAVSMMGDYSTIRKMLQAGADGYLIKNTGIAELRHALEMVSRGEIYISAELAPVLLEGVAGRKASANPLMEPLTQREREIVAMIAEGMTNEQIAARLYLSPLTVNTHRKNILGKLGCKNTAALIRYVLKNKLLDQ</sequence>
<dbReference type="InterPro" id="IPR001789">
    <property type="entry name" value="Sig_transdc_resp-reg_receiver"/>
</dbReference>
<organism evidence="8 9">
    <name type="scientific">Nibrella saemangeumensis</name>
    <dbReference type="NCBI Taxonomy" id="1084526"/>
    <lineage>
        <taxon>Bacteria</taxon>
        <taxon>Pseudomonadati</taxon>
        <taxon>Bacteroidota</taxon>
        <taxon>Cytophagia</taxon>
        <taxon>Cytophagales</taxon>
        <taxon>Spirosomataceae</taxon>
        <taxon>Nibrella</taxon>
    </lineage>
</organism>
<keyword evidence="3" id="KW-0238">DNA-binding</keyword>
<keyword evidence="4" id="KW-0804">Transcription</keyword>
<dbReference type="Gene3D" id="3.40.50.2300">
    <property type="match status" value="1"/>
</dbReference>
<evidence type="ECO:0000259" key="6">
    <source>
        <dbReference type="PROSITE" id="PS50043"/>
    </source>
</evidence>